<keyword evidence="6 8" id="KW-1133">Transmembrane helix</keyword>
<evidence type="ECO:0000256" key="5">
    <source>
        <dbReference type="ARBA" id="ARBA00022692"/>
    </source>
</evidence>
<evidence type="ECO:0000256" key="3">
    <source>
        <dbReference type="ARBA" id="ARBA00022475"/>
    </source>
</evidence>
<name>A0ABP9TJ61_9MICC</name>
<feature type="domain" description="ABC transmembrane type-1" evidence="9">
    <location>
        <begin position="70"/>
        <end position="257"/>
    </location>
</feature>
<dbReference type="Proteomes" id="UP001501257">
    <property type="component" value="Unassembled WGS sequence"/>
</dbReference>
<organism evidence="10 11">
    <name type="scientific">Paeniglutamicibacter antarcticus</name>
    <dbReference type="NCBI Taxonomy" id="494023"/>
    <lineage>
        <taxon>Bacteria</taxon>
        <taxon>Bacillati</taxon>
        <taxon>Actinomycetota</taxon>
        <taxon>Actinomycetes</taxon>
        <taxon>Micrococcales</taxon>
        <taxon>Micrococcaceae</taxon>
        <taxon>Paeniglutamicibacter</taxon>
    </lineage>
</organism>
<dbReference type="PROSITE" id="PS50928">
    <property type="entry name" value="ABC_TM1"/>
    <property type="match status" value="1"/>
</dbReference>
<evidence type="ECO:0000256" key="8">
    <source>
        <dbReference type="RuleBase" id="RU363032"/>
    </source>
</evidence>
<dbReference type="PANTHER" id="PTHR43357:SF4">
    <property type="entry name" value="INNER MEMBRANE ABC TRANSPORTER PERMEASE PROTEIN YDCV"/>
    <property type="match status" value="1"/>
</dbReference>
<evidence type="ECO:0000256" key="6">
    <source>
        <dbReference type="ARBA" id="ARBA00022989"/>
    </source>
</evidence>
<proteinExistence type="inferred from homology"/>
<dbReference type="PANTHER" id="PTHR43357">
    <property type="entry name" value="INNER MEMBRANE ABC TRANSPORTER PERMEASE PROTEIN YDCV"/>
    <property type="match status" value="1"/>
</dbReference>
<keyword evidence="11" id="KW-1185">Reference proteome</keyword>
<comment type="subcellular location">
    <subcellularLocation>
        <location evidence="1">Cell inner membrane</location>
        <topology evidence="1">Multi-pass membrane protein</topology>
    </subcellularLocation>
    <subcellularLocation>
        <location evidence="8">Cell membrane</location>
        <topology evidence="8">Multi-pass membrane protein</topology>
    </subcellularLocation>
</comment>
<dbReference type="InterPro" id="IPR035906">
    <property type="entry name" value="MetI-like_sf"/>
</dbReference>
<keyword evidence="2 8" id="KW-0813">Transport</keyword>
<evidence type="ECO:0000256" key="7">
    <source>
        <dbReference type="ARBA" id="ARBA00023136"/>
    </source>
</evidence>
<reference evidence="11" key="1">
    <citation type="journal article" date="2019" name="Int. J. Syst. Evol. Microbiol.">
        <title>The Global Catalogue of Microorganisms (GCM) 10K type strain sequencing project: providing services to taxonomists for standard genome sequencing and annotation.</title>
        <authorList>
            <consortium name="The Broad Institute Genomics Platform"/>
            <consortium name="The Broad Institute Genome Sequencing Center for Infectious Disease"/>
            <person name="Wu L."/>
            <person name="Ma J."/>
        </authorList>
    </citation>
    <scope>NUCLEOTIDE SEQUENCE [LARGE SCALE GENOMIC DNA]</scope>
    <source>
        <strain evidence="11">JCM 18952</strain>
    </source>
</reference>
<comment type="caution">
    <text evidence="10">The sequence shown here is derived from an EMBL/GenBank/DDBJ whole genome shotgun (WGS) entry which is preliminary data.</text>
</comment>
<evidence type="ECO:0000256" key="2">
    <source>
        <dbReference type="ARBA" id="ARBA00022448"/>
    </source>
</evidence>
<dbReference type="RefSeq" id="WP_345466010.1">
    <property type="nucleotide sequence ID" value="NZ_BAABLK010000006.1"/>
</dbReference>
<keyword evidence="7 8" id="KW-0472">Membrane</keyword>
<feature type="transmembrane region" description="Helical" evidence="8">
    <location>
        <begin position="198"/>
        <end position="218"/>
    </location>
</feature>
<feature type="transmembrane region" description="Helical" evidence="8">
    <location>
        <begin position="109"/>
        <end position="129"/>
    </location>
</feature>
<dbReference type="InterPro" id="IPR000515">
    <property type="entry name" value="MetI-like"/>
</dbReference>
<evidence type="ECO:0000313" key="11">
    <source>
        <dbReference type="Proteomes" id="UP001501257"/>
    </source>
</evidence>
<feature type="transmembrane region" description="Helical" evidence="8">
    <location>
        <begin position="141"/>
        <end position="159"/>
    </location>
</feature>
<dbReference type="Gene3D" id="1.10.3720.10">
    <property type="entry name" value="MetI-like"/>
    <property type="match status" value="1"/>
</dbReference>
<accession>A0ABP9TJ61</accession>
<sequence length="282" mass="30490">MAAVNRVSTPPRPAVRRTILLVISVLFLLPLAAMAEFTLRSTTGGYGLEHWIGLGSLQESRQYRALTRGLGNSLVLSALSLGLVLGVFAPTVIWVHLRFPKLQRLLDLLTVLPIAIPAIALVVGFAPVYRILGRTLGSGEWTLFLAYGVLVLPFAYRAIAADLQGMDARVLSEAARTLGAGWPAVFGKILIPGLRRGLLSASLLTVAIVMGEFTVSSLLSRDTFQTGLLQISQTDPYIAVLVSLLSLLIMFVLLALVSGMGNTRSRSTRRRTLTRKKDQNAT</sequence>
<dbReference type="EMBL" id="BAABLK010000006">
    <property type="protein sequence ID" value="GAA5225762.1"/>
    <property type="molecule type" value="Genomic_DNA"/>
</dbReference>
<keyword evidence="5 8" id="KW-0812">Transmembrane</keyword>
<comment type="similarity">
    <text evidence="8">Belongs to the binding-protein-dependent transport system permease family.</text>
</comment>
<feature type="transmembrane region" description="Helical" evidence="8">
    <location>
        <begin position="74"/>
        <end position="97"/>
    </location>
</feature>
<evidence type="ECO:0000256" key="1">
    <source>
        <dbReference type="ARBA" id="ARBA00004429"/>
    </source>
</evidence>
<keyword evidence="3" id="KW-1003">Cell membrane</keyword>
<protein>
    <submittedName>
        <fullName evidence="10">ABC transporter permease subunit</fullName>
    </submittedName>
</protein>
<evidence type="ECO:0000313" key="10">
    <source>
        <dbReference type="EMBL" id="GAA5225762.1"/>
    </source>
</evidence>
<evidence type="ECO:0000256" key="4">
    <source>
        <dbReference type="ARBA" id="ARBA00022519"/>
    </source>
</evidence>
<gene>
    <name evidence="10" type="ORF">GCM10025778_02920</name>
</gene>
<keyword evidence="4" id="KW-0997">Cell inner membrane</keyword>
<evidence type="ECO:0000259" key="9">
    <source>
        <dbReference type="PROSITE" id="PS50928"/>
    </source>
</evidence>
<dbReference type="SUPFAM" id="SSF161098">
    <property type="entry name" value="MetI-like"/>
    <property type="match status" value="1"/>
</dbReference>
<dbReference type="CDD" id="cd06261">
    <property type="entry name" value="TM_PBP2"/>
    <property type="match status" value="1"/>
</dbReference>
<dbReference type="Pfam" id="PF00528">
    <property type="entry name" value="BPD_transp_1"/>
    <property type="match status" value="1"/>
</dbReference>
<feature type="transmembrane region" description="Helical" evidence="8">
    <location>
        <begin position="238"/>
        <end position="261"/>
    </location>
</feature>